<evidence type="ECO:0000256" key="3">
    <source>
        <dbReference type="ARBA" id="ARBA00022679"/>
    </source>
</evidence>
<evidence type="ECO:0000256" key="2">
    <source>
        <dbReference type="ARBA" id="ARBA00022527"/>
    </source>
</evidence>
<dbReference type="EC" id="2.7.11.1" evidence="1"/>
<dbReference type="InterPro" id="IPR011009">
    <property type="entry name" value="Kinase-like_dom_sf"/>
</dbReference>
<evidence type="ECO:0000256" key="8">
    <source>
        <dbReference type="RuleBase" id="RU000304"/>
    </source>
</evidence>
<keyword evidence="4 7" id="KW-0547">Nucleotide-binding</keyword>
<comment type="similarity">
    <text evidence="8">Belongs to the protein kinase superfamily.</text>
</comment>
<evidence type="ECO:0000313" key="11">
    <source>
        <dbReference type="Proteomes" id="UP000593567"/>
    </source>
</evidence>
<dbReference type="PANTHER" id="PTHR44167:SF23">
    <property type="entry name" value="CDC7 KINASE, ISOFORM A-RELATED"/>
    <property type="match status" value="1"/>
</dbReference>
<keyword evidence="5" id="KW-0418">Kinase</keyword>
<feature type="binding site" evidence="7">
    <location>
        <position position="58"/>
    </location>
    <ligand>
        <name>ATP</name>
        <dbReference type="ChEBI" id="CHEBI:30616"/>
    </ligand>
</feature>
<evidence type="ECO:0000259" key="9">
    <source>
        <dbReference type="PROSITE" id="PS50011"/>
    </source>
</evidence>
<dbReference type="InterPro" id="IPR000719">
    <property type="entry name" value="Prot_kinase_dom"/>
</dbReference>
<dbReference type="GO" id="GO:0005634">
    <property type="term" value="C:nucleus"/>
    <property type="evidence" value="ECO:0007669"/>
    <property type="project" value="TreeGrafter"/>
</dbReference>
<dbReference type="GO" id="GO:0005524">
    <property type="term" value="F:ATP binding"/>
    <property type="evidence" value="ECO:0007669"/>
    <property type="project" value="UniProtKB-UniRule"/>
</dbReference>
<reference evidence="10" key="1">
    <citation type="submission" date="2020-06" db="EMBL/GenBank/DDBJ databases">
        <title>Draft genome of Bugula neritina, a colonial animal packing powerful symbionts and potential medicines.</title>
        <authorList>
            <person name="Rayko M."/>
        </authorList>
    </citation>
    <scope>NUCLEOTIDE SEQUENCE [LARGE SCALE GENOMIC DNA]</scope>
    <source>
        <strain evidence="10">Kwan_BN1</strain>
    </source>
</reference>
<accession>A0A7J7J1T3</accession>
<dbReference type="PROSITE" id="PS50011">
    <property type="entry name" value="PROTEIN_KINASE_DOM"/>
    <property type="match status" value="1"/>
</dbReference>
<dbReference type="Gene3D" id="3.30.200.20">
    <property type="entry name" value="Phosphorylase Kinase, domain 1"/>
    <property type="match status" value="1"/>
</dbReference>
<dbReference type="AlphaFoldDB" id="A0A7J7J1T3"/>
<dbReference type="GO" id="GO:0044773">
    <property type="term" value="P:mitotic DNA damage checkpoint signaling"/>
    <property type="evidence" value="ECO:0007669"/>
    <property type="project" value="TreeGrafter"/>
</dbReference>
<evidence type="ECO:0000256" key="7">
    <source>
        <dbReference type="PROSITE-ProRule" id="PRU10141"/>
    </source>
</evidence>
<keyword evidence="11" id="KW-1185">Reference proteome</keyword>
<comment type="caution">
    <text evidence="10">The sequence shown here is derived from an EMBL/GenBank/DDBJ whole genome shotgun (WGS) entry which is preliminary data.</text>
</comment>
<dbReference type="EMBL" id="VXIV02003192">
    <property type="protein sequence ID" value="KAF6020119.1"/>
    <property type="molecule type" value="Genomic_DNA"/>
</dbReference>
<dbReference type="Pfam" id="PF00069">
    <property type="entry name" value="Pkinase"/>
    <property type="match status" value="2"/>
</dbReference>
<keyword evidence="6 7" id="KW-0067">ATP-binding</keyword>
<dbReference type="SMART" id="SM00220">
    <property type="entry name" value="S_TKc"/>
    <property type="match status" value="1"/>
</dbReference>
<evidence type="ECO:0000256" key="5">
    <source>
        <dbReference type="ARBA" id="ARBA00022777"/>
    </source>
</evidence>
<protein>
    <recommendedName>
        <fullName evidence="1">non-specific serine/threonine protein kinase</fullName>
        <ecNumber evidence="1">2.7.11.1</ecNumber>
    </recommendedName>
</protein>
<evidence type="ECO:0000256" key="6">
    <source>
        <dbReference type="ARBA" id="ARBA00022840"/>
    </source>
</evidence>
<dbReference type="GO" id="GO:0004674">
    <property type="term" value="F:protein serine/threonine kinase activity"/>
    <property type="evidence" value="ECO:0007669"/>
    <property type="project" value="UniProtKB-KW"/>
</dbReference>
<keyword evidence="2 8" id="KW-0723">Serine/threonine-protein kinase</keyword>
<sequence>MVLVLKNFEIMLQESVPDLEKVLSIGSIIGEGTFSTVYKGKLLPEYQVPGKNFDLAIKCITPVVEPQMLENELKCLTLLNGEHNVIKLLFATRHYGRLCLVMPFYDYEKFNRLVRRFNAKSLKEYMRQLLIAVNHIHQHQIIHRDIKPNNFLYSSRTKHCALVDFGLAQTVDQCNASVKQKTDPEMRLPLEDLTIMNVNDCNSNSRLSLCDKPKKRKSQELINAKRCNCYGHARVCRECIGTPAMVASRSGTAGYRPPEVLLKCQEQTTAVDMWACGIILLSILSGRSNFFNAPDDLKNLMQLISLFGKEAVCQAATALGKNLIVDLQSKEKPASLKEVCESLRASCKIHSAKSTKQDAIAFPDSAYDLLNKLLALVPSTRISAAEALRHPFLQVATDS</sequence>
<evidence type="ECO:0000256" key="4">
    <source>
        <dbReference type="ARBA" id="ARBA00022741"/>
    </source>
</evidence>
<proteinExistence type="inferred from homology"/>
<keyword evidence="3" id="KW-0808">Transferase</keyword>
<dbReference type="CDD" id="cd14019">
    <property type="entry name" value="STKc_Cdc7"/>
    <property type="match status" value="1"/>
</dbReference>
<dbReference type="Proteomes" id="UP000593567">
    <property type="component" value="Unassembled WGS sequence"/>
</dbReference>
<dbReference type="PROSITE" id="PS00107">
    <property type="entry name" value="PROTEIN_KINASE_ATP"/>
    <property type="match status" value="1"/>
</dbReference>
<feature type="domain" description="Protein kinase" evidence="9">
    <location>
        <begin position="23"/>
        <end position="393"/>
    </location>
</feature>
<name>A0A7J7J1T3_BUGNE</name>
<gene>
    <name evidence="10" type="ORF">EB796_021561</name>
</gene>
<dbReference type="Gene3D" id="1.10.510.10">
    <property type="entry name" value="Transferase(Phosphotransferase) domain 1"/>
    <property type="match status" value="1"/>
</dbReference>
<evidence type="ECO:0000313" key="10">
    <source>
        <dbReference type="EMBL" id="KAF6020119.1"/>
    </source>
</evidence>
<dbReference type="SUPFAM" id="SSF56112">
    <property type="entry name" value="Protein kinase-like (PK-like)"/>
    <property type="match status" value="1"/>
</dbReference>
<dbReference type="PROSITE" id="PS00108">
    <property type="entry name" value="PROTEIN_KINASE_ST"/>
    <property type="match status" value="1"/>
</dbReference>
<dbReference type="InterPro" id="IPR008271">
    <property type="entry name" value="Ser/Thr_kinase_AS"/>
</dbReference>
<evidence type="ECO:0000256" key="1">
    <source>
        <dbReference type="ARBA" id="ARBA00012513"/>
    </source>
</evidence>
<organism evidence="10 11">
    <name type="scientific">Bugula neritina</name>
    <name type="common">Brown bryozoan</name>
    <name type="synonym">Sertularia neritina</name>
    <dbReference type="NCBI Taxonomy" id="10212"/>
    <lineage>
        <taxon>Eukaryota</taxon>
        <taxon>Metazoa</taxon>
        <taxon>Spiralia</taxon>
        <taxon>Lophotrochozoa</taxon>
        <taxon>Bryozoa</taxon>
        <taxon>Gymnolaemata</taxon>
        <taxon>Cheilostomatida</taxon>
        <taxon>Flustrina</taxon>
        <taxon>Buguloidea</taxon>
        <taxon>Bugulidae</taxon>
        <taxon>Bugula</taxon>
    </lineage>
</organism>
<dbReference type="InterPro" id="IPR017441">
    <property type="entry name" value="Protein_kinase_ATP_BS"/>
</dbReference>
<dbReference type="OrthoDB" id="10020333at2759"/>
<dbReference type="PANTHER" id="PTHR44167">
    <property type="entry name" value="OVARIAN-SPECIFIC SERINE/THREONINE-PROTEIN KINASE LOK-RELATED"/>
    <property type="match status" value="1"/>
</dbReference>